<dbReference type="RefSeq" id="WP_224528547.1">
    <property type="nucleotide sequence ID" value="NZ_JAIUJR010000005.1"/>
</dbReference>
<dbReference type="EMBL" id="JAIUJR010000005">
    <property type="protein sequence ID" value="MCA0132742.1"/>
    <property type="molecule type" value="Genomic_DNA"/>
</dbReference>
<evidence type="ECO:0000259" key="2">
    <source>
        <dbReference type="PROSITE" id="PS50056"/>
    </source>
</evidence>
<feature type="domain" description="Tyrosine specific protein phosphatases" evidence="2">
    <location>
        <begin position="98"/>
        <end position="150"/>
    </location>
</feature>
<dbReference type="SUPFAM" id="SSF52799">
    <property type="entry name" value="(Phosphotyrosine protein) phosphatases II"/>
    <property type="match status" value="1"/>
</dbReference>
<sequence>MNKTLLITLTFLFVGLHIKVQTKPAEKVESDFFKNLYQINEWYYRSEQPSKKGFAELEEAGVKTIINLRRLKDDRRKARNTNLQLEHIPLKTKVITENDIIEVLKRIDDAKKPVLVHCWHGSDRTGIITAVYRIVFENWTKSQAIKEFRQPEFGYHENWYPNLLGLINNLNVERVKAALNL</sequence>
<comment type="caution">
    <text evidence="3">The sequence shown here is derived from an EMBL/GenBank/DDBJ whole genome shotgun (WGS) entry which is preliminary data.</text>
</comment>
<dbReference type="InterPro" id="IPR016130">
    <property type="entry name" value="Tyr_Pase_AS"/>
</dbReference>
<reference evidence="4" key="1">
    <citation type="submission" date="2023-07" db="EMBL/GenBank/DDBJ databases">
        <authorList>
            <person name="Yue Y."/>
        </authorList>
    </citation>
    <scope>NUCLEOTIDE SEQUENCE [LARGE SCALE GENOMIC DNA]</scope>
    <source>
        <strain evidence="4">D23</strain>
    </source>
</reference>
<proteinExistence type="inferred from homology"/>
<dbReference type="PANTHER" id="PTHR31126:SF72">
    <property type="entry name" value="DUAL SPECIFICITY PROTEIN PHOSPHATASE TPBA"/>
    <property type="match status" value="1"/>
</dbReference>
<dbReference type="PANTHER" id="PTHR31126">
    <property type="entry name" value="TYROSINE-PROTEIN PHOSPHATASE"/>
    <property type="match status" value="1"/>
</dbReference>
<dbReference type="InterPro" id="IPR029021">
    <property type="entry name" value="Prot-tyrosine_phosphatase-like"/>
</dbReference>
<dbReference type="PROSITE" id="PS00383">
    <property type="entry name" value="TYR_PHOSPHATASE_1"/>
    <property type="match status" value="1"/>
</dbReference>
<gene>
    <name evidence="3" type="ORF">LBU54_09115</name>
</gene>
<protein>
    <submittedName>
        <fullName evidence="3">Tyrosine-protein phosphatase</fullName>
    </submittedName>
</protein>
<dbReference type="Proteomes" id="UP001198901">
    <property type="component" value="Unassembled WGS sequence"/>
</dbReference>
<evidence type="ECO:0000313" key="4">
    <source>
        <dbReference type="Proteomes" id="UP001198901"/>
    </source>
</evidence>
<evidence type="ECO:0000313" key="3">
    <source>
        <dbReference type="EMBL" id="MCA0132742.1"/>
    </source>
</evidence>
<dbReference type="PROSITE" id="PS50056">
    <property type="entry name" value="TYR_PHOSPHATASE_2"/>
    <property type="match status" value="1"/>
</dbReference>
<evidence type="ECO:0000256" key="1">
    <source>
        <dbReference type="ARBA" id="ARBA00009580"/>
    </source>
</evidence>
<name>A0ABS7XV03_9FLAO</name>
<dbReference type="Pfam" id="PF22785">
    <property type="entry name" value="Tc-R-P"/>
    <property type="match status" value="1"/>
</dbReference>
<dbReference type="InterPro" id="IPR000387">
    <property type="entry name" value="Tyr_Pase_dom"/>
</dbReference>
<dbReference type="Gene3D" id="3.90.190.10">
    <property type="entry name" value="Protein tyrosine phosphatase superfamily"/>
    <property type="match status" value="1"/>
</dbReference>
<accession>A0ABS7XV03</accession>
<organism evidence="3 4">
    <name type="scientific">Winogradskyella alexanderae</name>
    <dbReference type="NCBI Taxonomy" id="2877123"/>
    <lineage>
        <taxon>Bacteria</taxon>
        <taxon>Pseudomonadati</taxon>
        <taxon>Bacteroidota</taxon>
        <taxon>Flavobacteriia</taxon>
        <taxon>Flavobacteriales</taxon>
        <taxon>Flavobacteriaceae</taxon>
        <taxon>Winogradskyella</taxon>
    </lineage>
</organism>
<comment type="similarity">
    <text evidence="1">Belongs to the protein-tyrosine phosphatase family.</text>
</comment>
<keyword evidence="4" id="KW-1185">Reference proteome</keyword>